<dbReference type="InterPro" id="IPR001451">
    <property type="entry name" value="Hexapep"/>
</dbReference>
<dbReference type="Gene3D" id="2.160.10.10">
    <property type="entry name" value="Hexapeptide repeat proteins"/>
    <property type="match status" value="1"/>
</dbReference>
<dbReference type="Pfam" id="PF14602">
    <property type="entry name" value="Hexapep_2"/>
    <property type="match status" value="2"/>
</dbReference>
<keyword evidence="2" id="KW-0808">Transferase</keyword>
<protein>
    <submittedName>
        <fullName evidence="6">Acetyltransferase</fullName>
    </submittedName>
</protein>
<evidence type="ECO:0000313" key="6">
    <source>
        <dbReference type="EMBL" id="MCW1930789.1"/>
    </source>
</evidence>
<dbReference type="Pfam" id="PF17836">
    <property type="entry name" value="PglD_N"/>
    <property type="match status" value="1"/>
</dbReference>
<dbReference type="CDD" id="cd03360">
    <property type="entry name" value="LbH_AT_putative"/>
    <property type="match status" value="1"/>
</dbReference>
<dbReference type="Gene3D" id="3.40.50.20">
    <property type="match status" value="1"/>
</dbReference>
<evidence type="ECO:0000313" key="7">
    <source>
        <dbReference type="Proteomes" id="UP001208938"/>
    </source>
</evidence>
<keyword evidence="3" id="KW-0677">Repeat</keyword>
<feature type="domain" description="PglD N-terminal" evidence="5">
    <location>
        <begin position="3"/>
        <end position="83"/>
    </location>
</feature>
<keyword evidence="4" id="KW-0012">Acyltransferase</keyword>
<evidence type="ECO:0000256" key="2">
    <source>
        <dbReference type="ARBA" id="ARBA00022679"/>
    </source>
</evidence>
<accession>A0ABT3GTF5</accession>
<evidence type="ECO:0000256" key="4">
    <source>
        <dbReference type="ARBA" id="ARBA00023315"/>
    </source>
</evidence>
<reference evidence="6 7" key="1">
    <citation type="submission" date="2022-10" db="EMBL/GenBank/DDBJ databases">
        <title>Pararhodobacter sp. nov., isolated from marine algae.</title>
        <authorList>
            <person name="Choi B.J."/>
            <person name="Kim J.M."/>
            <person name="Lee J.K."/>
            <person name="Choi D.G."/>
            <person name="Jeon C.O."/>
        </authorList>
    </citation>
    <scope>NUCLEOTIDE SEQUENCE [LARGE SCALE GENOMIC DNA]</scope>
    <source>
        <strain evidence="6 7">ZQ420</strain>
    </source>
</reference>
<dbReference type="InterPro" id="IPR020019">
    <property type="entry name" value="AcTrfase_PglD-like"/>
</dbReference>
<comment type="caution">
    <text evidence="6">The sequence shown here is derived from an EMBL/GenBank/DDBJ whole genome shotgun (WGS) entry which is preliminary data.</text>
</comment>
<dbReference type="PROSITE" id="PS00101">
    <property type="entry name" value="HEXAPEP_TRANSFERASES"/>
    <property type="match status" value="1"/>
</dbReference>
<dbReference type="SUPFAM" id="SSF51161">
    <property type="entry name" value="Trimeric LpxA-like enzymes"/>
    <property type="match status" value="1"/>
</dbReference>
<dbReference type="PANTHER" id="PTHR43300:SF7">
    <property type="entry name" value="UDP-N-ACETYLBACILLOSAMINE N-ACETYLTRANSFERASE"/>
    <property type="match status" value="1"/>
</dbReference>
<dbReference type="RefSeq" id="WP_264503962.1">
    <property type="nucleotide sequence ID" value="NZ_JAPDFL010000001.1"/>
</dbReference>
<sequence>MRDIAIYGCGGFGREVLQILHALNAQEPQWTCLGFVVDPGIPHPDTVHGLPVVEDIATLERGTRADLAIGIGAPLVRRRVAERMAANGHAFPALVHPRAWIGENVSLGEGVLICAGACLTTDITVEAHVHINLCATVGHDAVLGAYSTISPGANISGNVTLGAGVDIGTGATVIQGVAIGEGAVIGAGAAVVRAIPPHCTAVGVPAKIIKTGVAAL</sequence>
<evidence type="ECO:0000259" key="5">
    <source>
        <dbReference type="Pfam" id="PF17836"/>
    </source>
</evidence>
<dbReference type="EMBL" id="JAPDFL010000001">
    <property type="protein sequence ID" value="MCW1930789.1"/>
    <property type="molecule type" value="Genomic_DNA"/>
</dbReference>
<comment type="similarity">
    <text evidence="1">Belongs to the transferase hexapeptide repeat family.</text>
</comment>
<dbReference type="InterPro" id="IPR018357">
    <property type="entry name" value="Hexapep_transf_CS"/>
</dbReference>
<dbReference type="PANTHER" id="PTHR43300">
    <property type="entry name" value="ACETYLTRANSFERASE"/>
    <property type="match status" value="1"/>
</dbReference>
<dbReference type="Proteomes" id="UP001208938">
    <property type="component" value="Unassembled WGS sequence"/>
</dbReference>
<gene>
    <name evidence="6" type="ORF">OKW52_00515</name>
</gene>
<name>A0ABT3GTF5_9RHOB</name>
<keyword evidence="7" id="KW-1185">Reference proteome</keyword>
<dbReference type="NCBIfam" id="TIGR03570">
    <property type="entry name" value="NeuD_NnaD"/>
    <property type="match status" value="1"/>
</dbReference>
<evidence type="ECO:0000256" key="1">
    <source>
        <dbReference type="ARBA" id="ARBA00007274"/>
    </source>
</evidence>
<evidence type="ECO:0000256" key="3">
    <source>
        <dbReference type="ARBA" id="ARBA00022737"/>
    </source>
</evidence>
<dbReference type="InterPro" id="IPR011004">
    <property type="entry name" value="Trimer_LpxA-like_sf"/>
</dbReference>
<dbReference type="InterPro" id="IPR050179">
    <property type="entry name" value="Trans_hexapeptide_repeat"/>
</dbReference>
<dbReference type="InterPro" id="IPR041561">
    <property type="entry name" value="PglD_N"/>
</dbReference>
<proteinExistence type="inferred from homology"/>
<organism evidence="6 7">
    <name type="scientific">Pararhodobacter zhoushanensis</name>
    <dbReference type="NCBI Taxonomy" id="2479545"/>
    <lineage>
        <taxon>Bacteria</taxon>
        <taxon>Pseudomonadati</taxon>
        <taxon>Pseudomonadota</taxon>
        <taxon>Alphaproteobacteria</taxon>
        <taxon>Rhodobacterales</taxon>
        <taxon>Paracoccaceae</taxon>
        <taxon>Pararhodobacter</taxon>
    </lineage>
</organism>